<proteinExistence type="predicted"/>
<dbReference type="AlphaFoldDB" id="A0A1T4S2K0"/>
<name>A0A1T4S2K0_9BACT</name>
<organism evidence="1 2">
    <name type="scientific">Chitinophaga eiseniae</name>
    <dbReference type="NCBI Taxonomy" id="634771"/>
    <lineage>
        <taxon>Bacteria</taxon>
        <taxon>Pseudomonadati</taxon>
        <taxon>Bacteroidota</taxon>
        <taxon>Chitinophagia</taxon>
        <taxon>Chitinophagales</taxon>
        <taxon>Chitinophagaceae</taxon>
        <taxon>Chitinophaga</taxon>
    </lineage>
</organism>
<dbReference type="STRING" id="634771.SAMN04488128_1021711"/>
<evidence type="ECO:0000313" key="2">
    <source>
        <dbReference type="Proteomes" id="UP000190367"/>
    </source>
</evidence>
<gene>
    <name evidence="1" type="ORF">SAMN04488128_1021711</name>
</gene>
<sequence length="44" mass="5028">MKTIRLKGGKGYERGKNIDTILVRFNCLVTKYKTAGSINKKNLR</sequence>
<keyword evidence="2" id="KW-1185">Reference proteome</keyword>
<reference evidence="2" key="1">
    <citation type="submission" date="2017-02" db="EMBL/GenBank/DDBJ databases">
        <authorList>
            <person name="Varghese N."/>
            <person name="Submissions S."/>
        </authorList>
    </citation>
    <scope>NUCLEOTIDE SEQUENCE [LARGE SCALE GENOMIC DNA]</scope>
    <source>
        <strain evidence="2">DSM 22224</strain>
    </source>
</reference>
<dbReference type="EMBL" id="FUWZ01000002">
    <property type="protein sequence ID" value="SKA22454.1"/>
    <property type="molecule type" value="Genomic_DNA"/>
</dbReference>
<dbReference type="Proteomes" id="UP000190367">
    <property type="component" value="Unassembled WGS sequence"/>
</dbReference>
<protein>
    <submittedName>
        <fullName evidence="1">Uncharacterized protein</fullName>
    </submittedName>
</protein>
<evidence type="ECO:0000313" key="1">
    <source>
        <dbReference type="EMBL" id="SKA22454.1"/>
    </source>
</evidence>
<accession>A0A1T4S2K0</accession>